<evidence type="ECO:0000256" key="4">
    <source>
        <dbReference type="ARBA" id="ARBA00023136"/>
    </source>
</evidence>
<dbReference type="Pfam" id="PF04750">
    <property type="entry name" value="Far-17a_AIG1"/>
    <property type="match status" value="1"/>
</dbReference>
<feature type="transmembrane region" description="Helical" evidence="5">
    <location>
        <begin position="135"/>
        <end position="153"/>
    </location>
</feature>
<reference evidence="6 7" key="1">
    <citation type="submission" date="2023-06" db="EMBL/GenBank/DDBJ databases">
        <title>Black Yeasts Isolated from many extreme environments.</title>
        <authorList>
            <person name="Coleine C."/>
            <person name="Stajich J.E."/>
            <person name="Selbmann L."/>
        </authorList>
    </citation>
    <scope>NUCLEOTIDE SEQUENCE [LARGE SCALE GENOMIC DNA]</scope>
    <source>
        <strain evidence="6 7">CCFEE 5887</strain>
    </source>
</reference>
<evidence type="ECO:0000313" key="7">
    <source>
        <dbReference type="Proteomes" id="UP001345827"/>
    </source>
</evidence>
<evidence type="ECO:0000313" key="6">
    <source>
        <dbReference type="EMBL" id="KAK5528690.1"/>
    </source>
</evidence>
<keyword evidence="3 5" id="KW-1133">Transmembrane helix</keyword>
<evidence type="ECO:0008006" key="8">
    <source>
        <dbReference type="Google" id="ProtNLM"/>
    </source>
</evidence>
<feature type="transmembrane region" description="Helical" evidence="5">
    <location>
        <begin position="96"/>
        <end position="114"/>
    </location>
</feature>
<dbReference type="GO" id="GO:0016020">
    <property type="term" value="C:membrane"/>
    <property type="evidence" value="ECO:0007669"/>
    <property type="project" value="InterPro"/>
</dbReference>
<evidence type="ECO:0000256" key="1">
    <source>
        <dbReference type="ARBA" id="ARBA00004127"/>
    </source>
</evidence>
<dbReference type="PANTHER" id="PTHR12242:SF1">
    <property type="entry name" value="MYND-TYPE DOMAIN-CONTAINING PROTEIN"/>
    <property type="match status" value="1"/>
</dbReference>
<dbReference type="AlphaFoldDB" id="A0AAV9PX31"/>
<comment type="caution">
    <text evidence="6">The sequence shown here is derived from an EMBL/GenBank/DDBJ whole genome shotgun (WGS) entry which is preliminary data.</text>
</comment>
<evidence type="ECO:0000256" key="2">
    <source>
        <dbReference type="ARBA" id="ARBA00022692"/>
    </source>
</evidence>
<dbReference type="Proteomes" id="UP001345827">
    <property type="component" value="Unassembled WGS sequence"/>
</dbReference>
<evidence type="ECO:0000256" key="5">
    <source>
        <dbReference type="SAM" id="Phobius"/>
    </source>
</evidence>
<feature type="transmembrane region" description="Helical" evidence="5">
    <location>
        <begin position="173"/>
        <end position="191"/>
    </location>
</feature>
<keyword evidence="4 5" id="KW-0472">Membrane</keyword>
<dbReference type="PANTHER" id="PTHR12242">
    <property type="entry name" value="OS02G0130600 PROTEIN-RELATED"/>
    <property type="match status" value="1"/>
</dbReference>
<name>A0AAV9PX31_9PEZI</name>
<feature type="transmembrane region" description="Helical" evidence="5">
    <location>
        <begin position="198"/>
        <end position="224"/>
    </location>
</feature>
<gene>
    <name evidence="6" type="ORF">LTR25_010303</name>
</gene>
<accession>A0AAV9PX31</accession>
<sequence>MALSTSISGYLGHPSDKPFDAKHSFVTSWAMRPTYYGVLRLFLAAYASTTVLYSMSWHARHTDVVHLKDIKIPEYTIVVGANAIGRSFSYFTYLSYYSQALYFLVSGIHTLTYARTGTSWLHSRYPKGLQLAHRLHYAMVVCFPFLISILFWATMRAGPWFTLTFDAWEQMSVHGLNSLFALVEIILPATAPPAWGQLSVLLLVMALYLGLAYLTRATAGWWVYEWLNPQNGAGQIIAHMVGYTAGIVAIFAIVKGMIWLRNRLVDRFGCNKDENENGVAQASEWPKQLSSSSSDTSLVDVEAQTVQVVSKPPAAYVAIVKR</sequence>
<dbReference type="EMBL" id="JAXLQG010000025">
    <property type="protein sequence ID" value="KAK5528690.1"/>
    <property type="molecule type" value="Genomic_DNA"/>
</dbReference>
<feature type="transmembrane region" description="Helical" evidence="5">
    <location>
        <begin position="38"/>
        <end position="59"/>
    </location>
</feature>
<evidence type="ECO:0000256" key="3">
    <source>
        <dbReference type="ARBA" id="ARBA00022989"/>
    </source>
</evidence>
<protein>
    <recommendedName>
        <fullName evidence="8">FAR-17a/AIG1-like protein</fullName>
    </recommendedName>
</protein>
<proteinExistence type="predicted"/>
<keyword evidence="7" id="KW-1185">Reference proteome</keyword>
<dbReference type="GO" id="GO:0012505">
    <property type="term" value="C:endomembrane system"/>
    <property type="evidence" value="ECO:0007669"/>
    <property type="project" value="UniProtKB-SubCell"/>
</dbReference>
<feature type="transmembrane region" description="Helical" evidence="5">
    <location>
        <begin position="236"/>
        <end position="254"/>
    </location>
</feature>
<comment type="subcellular location">
    <subcellularLocation>
        <location evidence="1">Endomembrane system</location>
        <topology evidence="1">Multi-pass membrane protein</topology>
    </subcellularLocation>
</comment>
<dbReference type="InterPro" id="IPR006838">
    <property type="entry name" value="ADTRP_AIG1"/>
</dbReference>
<keyword evidence="2 5" id="KW-0812">Transmembrane</keyword>
<organism evidence="6 7">
    <name type="scientific">Vermiconidia calcicola</name>
    <dbReference type="NCBI Taxonomy" id="1690605"/>
    <lineage>
        <taxon>Eukaryota</taxon>
        <taxon>Fungi</taxon>
        <taxon>Dikarya</taxon>
        <taxon>Ascomycota</taxon>
        <taxon>Pezizomycotina</taxon>
        <taxon>Dothideomycetes</taxon>
        <taxon>Dothideomycetidae</taxon>
        <taxon>Mycosphaerellales</taxon>
        <taxon>Extremaceae</taxon>
        <taxon>Vermiconidia</taxon>
    </lineage>
</organism>